<evidence type="ECO:0000313" key="1">
    <source>
        <dbReference type="EMBL" id="QPI16267.1"/>
    </source>
</evidence>
<organism evidence="1">
    <name type="scientific">Virus NIOZ-UU157</name>
    <dbReference type="NCBI Taxonomy" id="2763269"/>
    <lineage>
        <taxon>Viruses</taxon>
    </lineage>
</organism>
<gene>
    <name evidence="1" type="ORF">NIOZUU157_00152</name>
</gene>
<protein>
    <submittedName>
        <fullName evidence="1">Uncharacterized protein</fullName>
    </submittedName>
</protein>
<reference evidence="1" key="1">
    <citation type="submission" date="2020-08" db="EMBL/GenBank/DDBJ databases">
        <title>Bridging the membrane lipid divide: bacteria of the FCB group superphylum have the potential to synthesize archaeal ether lipids.</title>
        <authorList>
            <person name="Villanueva L."/>
            <person name="von Meijenfeldt F.A.B."/>
            <person name="Westbye A.B."/>
            <person name="Yadav S."/>
            <person name="Hopmans E.C."/>
            <person name="Dutilh B.E."/>
            <person name="Sinninghe Damste J.S."/>
        </authorList>
    </citation>
    <scope>NUCLEOTIDE SEQUENCE</scope>
    <source>
        <strain evidence="1">NIOZ-UU157</strain>
    </source>
</reference>
<name>A0A7S9SS45_9VIRU</name>
<proteinExistence type="predicted"/>
<sequence>MTRIEQVRMAMMILNGCKSKPETVEETMALIEKIIKKLGLDN</sequence>
<accession>A0A7S9SS45</accession>
<dbReference type="EMBL" id="MW030548">
    <property type="protein sequence ID" value="QPI16267.1"/>
    <property type="molecule type" value="Genomic_DNA"/>
</dbReference>